<dbReference type="Gene3D" id="2.70.220.10">
    <property type="entry name" value="Ganglioside GM2 activator"/>
    <property type="match status" value="1"/>
</dbReference>
<proteinExistence type="predicted"/>
<evidence type="ECO:0000256" key="1">
    <source>
        <dbReference type="ARBA" id="ARBA00022729"/>
    </source>
</evidence>
<name>A0A1I8FNY5_9PLAT</name>
<dbReference type="WBParaSite" id="maker-unitig_42735-snap-gene-0.1-mRNA-1">
    <property type="protein sequence ID" value="maker-unitig_42735-snap-gene-0.1-mRNA-1"/>
    <property type="gene ID" value="maker-unitig_42735-snap-gene-0.1"/>
</dbReference>
<dbReference type="InterPro" id="IPR036846">
    <property type="entry name" value="GM2-AP_sf"/>
</dbReference>
<keyword evidence="2" id="KW-1185">Reference proteome</keyword>
<protein>
    <submittedName>
        <fullName evidence="3">Transcriptional regulator</fullName>
    </submittedName>
</protein>
<keyword evidence="1" id="KW-0732">Signal</keyword>
<accession>A0A1I8FNY5</accession>
<sequence>GNDDINVQAISLEPSVITLPGRITLGIFAGKIQRPFDNIDELKIELVRKTSYPDLCNLLDRMEREDWVGISARIAAEIRQLIASVDSEGMRACPRRPNWRSLTGPCDLPGIPSLLAAIANGGDYKIRVELSNSRSGSLMSCFEMEMTLKKGLI</sequence>
<dbReference type="SUPFAM" id="SSF63707">
    <property type="entry name" value="Ganglioside M2 (gm2) activator"/>
    <property type="match status" value="1"/>
</dbReference>
<dbReference type="AlphaFoldDB" id="A0A1I8FNY5"/>
<organism evidence="2 3">
    <name type="scientific">Macrostomum lignano</name>
    <dbReference type="NCBI Taxonomy" id="282301"/>
    <lineage>
        <taxon>Eukaryota</taxon>
        <taxon>Metazoa</taxon>
        <taxon>Spiralia</taxon>
        <taxon>Lophotrochozoa</taxon>
        <taxon>Platyhelminthes</taxon>
        <taxon>Rhabditophora</taxon>
        <taxon>Macrostomorpha</taxon>
        <taxon>Macrostomida</taxon>
        <taxon>Macrostomidae</taxon>
        <taxon>Macrostomum</taxon>
    </lineage>
</organism>
<dbReference type="Proteomes" id="UP000095280">
    <property type="component" value="Unplaced"/>
</dbReference>
<reference evidence="3" key="1">
    <citation type="submission" date="2016-11" db="UniProtKB">
        <authorList>
            <consortium name="WormBaseParasite"/>
        </authorList>
    </citation>
    <scope>IDENTIFICATION</scope>
</reference>
<evidence type="ECO:0000313" key="2">
    <source>
        <dbReference type="Proteomes" id="UP000095280"/>
    </source>
</evidence>
<evidence type="ECO:0000313" key="3">
    <source>
        <dbReference type="WBParaSite" id="maker-unitig_42735-snap-gene-0.1-mRNA-1"/>
    </source>
</evidence>